<keyword evidence="2" id="KW-1185">Reference proteome</keyword>
<name>A0A554SCZ3_9ACTN</name>
<sequence length="78" mass="8589">MFRLRRRAQERGMSTAEYTVGTLGAVSIAGLLVSNNPISDFVTTVFREAVRIVVAGEVEDVLTLPRLIMRAVGDVLPW</sequence>
<evidence type="ECO:0000313" key="2">
    <source>
        <dbReference type="Proteomes" id="UP000316988"/>
    </source>
</evidence>
<dbReference type="InterPro" id="IPR025338">
    <property type="entry name" value="DUF4244"/>
</dbReference>
<dbReference type="Proteomes" id="UP000316988">
    <property type="component" value="Unassembled WGS sequence"/>
</dbReference>
<comment type="caution">
    <text evidence="1">The sequence shown here is derived from an EMBL/GenBank/DDBJ whole genome shotgun (WGS) entry which is preliminary data.</text>
</comment>
<organism evidence="1 2">
    <name type="scientific">Aeromicrobium piscarium</name>
    <dbReference type="NCBI Taxonomy" id="2590901"/>
    <lineage>
        <taxon>Bacteria</taxon>
        <taxon>Bacillati</taxon>
        <taxon>Actinomycetota</taxon>
        <taxon>Actinomycetes</taxon>
        <taxon>Propionibacteriales</taxon>
        <taxon>Nocardioidaceae</taxon>
        <taxon>Aeromicrobium</taxon>
    </lineage>
</organism>
<reference evidence="1 2" key="1">
    <citation type="submission" date="2019-07" db="EMBL/GenBank/DDBJ databases">
        <authorList>
            <person name="Zhao L.H."/>
        </authorList>
    </citation>
    <scope>NUCLEOTIDE SEQUENCE [LARGE SCALE GENOMIC DNA]</scope>
    <source>
        <strain evidence="1 2">Co35</strain>
    </source>
</reference>
<dbReference type="OrthoDB" id="3748241at2"/>
<dbReference type="RefSeq" id="WP_143912658.1">
    <property type="nucleotide sequence ID" value="NZ_VLNT01000004.1"/>
</dbReference>
<accession>A0A554SCZ3</accession>
<proteinExistence type="predicted"/>
<dbReference type="Pfam" id="PF14029">
    <property type="entry name" value="DUF4244"/>
    <property type="match status" value="1"/>
</dbReference>
<dbReference type="EMBL" id="VLNT01000004">
    <property type="protein sequence ID" value="TSD64217.1"/>
    <property type="molecule type" value="Genomic_DNA"/>
</dbReference>
<evidence type="ECO:0000313" key="1">
    <source>
        <dbReference type="EMBL" id="TSD64217.1"/>
    </source>
</evidence>
<gene>
    <name evidence="1" type="ORF">FNM00_06610</name>
</gene>
<protein>
    <submittedName>
        <fullName evidence="1">DUF4244 domain-containing protein</fullName>
    </submittedName>
</protein>
<dbReference type="AlphaFoldDB" id="A0A554SCZ3"/>